<evidence type="ECO:0000313" key="2">
    <source>
        <dbReference type="Proteomes" id="UP000305948"/>
    </source>
</evidence>
<dbReference type="AlphaFoldDB" id="A0A5C3MV11"/>
<proteinExistence type="predicted"/>
<keyword evidence="2" id="KW-1185">Reference proteome</keyword>
<accession>A0A5C3MV11</accession>
<organism evidence="1 2">
    <name type="scientific">Heliocybe sulcata</name>
    <dbReference type="NCBI Taxonomy" id="5364"/>
    <lineage>
        <taxon>Eukaryota</taxon>
        <taxon>Fungi</taxon>
        <taxon>Dikarya</taxon>
        <taxon>Basidiomycota</taxon>
        <taxon>Agaricomycotina</taxon>
        <taxon>Agaricomycetes</taxon>
        <taxon>Gloeophyllales</taxon>
        <taxon>Gloeophyllaceae</taxon>
        <taxon>Heliocybe</taxon>
    </lineage>
</organism>
<protein>
    <submittedName>
        <fullName evidence="1">Uncharacterized protein</fullName>
    </submittedName>
</protein>
<sequence length="188" mass="20513">MPTGTHHAAWRRRRAERCTLVATFIPVNEAVPRRETGSSGARQDIRMVASAALEYSARTALGFAYNSCQNSYVSPRVQVGLELERQGKYGIARDAVKRKTYRVWVVRGVPVPYGTKGDHVLVELATVALDDLLRTGSTRPGLSSSLSEGACCLDATRPSDDFETVQVINVCGRSGQRLSERATDGEVT</sequence>
<dbReference type="EMBL" id="ML213523">
    <property type="protein sequence ID" value="TFK47618.1"/>
    <property type="molecule type" value="Genomic_DNA"/>
</dbReference>
<gene>
    <name evidence="1" type="ORF">OE88DRAFT_1647754</name>
</gene>
<name>A0A5C3MV11_9AGAM</name>
<reference evidence="1 2" key="1">
    <citation type="journal article" date="2019" name="Nat. Ecol. Evol.">
        <title>Megaphylogeny resolves global patterns of mushroom evolution.</title>
        <authorList>
            <person name="Varga T."/>
            <person name="Krizsan K."/>
            <person name="Foldi C."/>
            <person name="Dima B."/>
            <person name="Sanchez-Garcia M."/>
            <person name="Sanchez-Ramirez S."/>
            <person name="Szollosi G.J."/>
            <person name="Szarkandi J.G."/>
            <person name="Papp V."/>
            <person name="Albert L."/>
            <person name="Andreopoulos W."/>
            <person name="Angelini C."/>
            <person name="Antonin V."/>
            <person name="Barry K.W."/>
            <person name="Bougher N.L."/>
            <person name="Buchanan P."/>
            <person name="Buyck B."/>
            <person name="Bense V."/>
            <person name="Catcheside P."/>
            <person name="Chovatia M."/>
            <person name="Cooper J."/>
            <person name="Damon W."/>
            <person name="Desjardin D."/>
            <person name="Finy P."/>
            <person name="Geml J."/>
            <person name="Haridas S."/>
            <person name="Hughes K."/>
            <person name="Justo A."/>
            <person name="Karasinski D."/>
            <person name="Kautmanova I."/>
            <person name="Kiss B."/>
            <person name="Kocsube S."/>
            <person name="Kotiranta H."/>
            <person name="LaButti K.M."/>
            <person name="Lechner B.E."/>
            <person name="Liimatainen K."/>
            <person name="Lipzen A."/>
            <person name="Lukacs Z."/>
            <person name="Mihaltcheva S."/>
            <person name="Morgado L.N."/>
            <person name="Niskanen T."/>
            <person name="Noordeloos M.E."/>
            <person name="Ohm R.A."/>
            <person name="Ortiz-Santana B."/>
            <person name="Ovrebo C."/>
            <person name="Racz N."/>
            <person name="Riley R."/>
            <person name="Savchenko A."/>
            <person name="Shiryaev A."/>
            <person name="Soop K."/>
            <person name="Spirin V."/>
            <person name="Szebenyi C."/>
            <person name="Tomsovsky M."/>
            <person name="Tulloss R.E."/>
            <person name="Uehling J."/>
            <person name="Grigoriev I.V."/>
            <person name="Vagvolgyi C."/>
            <person name="Papp T."/>
            <person name="Martin F.M."/>
            <person name="Miettinen O."/>
            <person name="Hibbett D.S."/>
            <person name="Nagy L.G."/>
        </authorList>
    </citation>
    <scope>NUCLEOTIDE SEQUENCE [LARGE SCALE GENOMIC DNA]</scope>
    <source>
        <strain evidence="1 2">OMC1185</strain>
    </source>
</reference>
<dbReference type="Proteomes" id="UP000305948">
    <property type="component" value="Unassembled WGS sequence"/>
</dbReference>
<evidence type="ECO:0000313" key="1">
    <source>
        <dbReference type="EMBL" id="TFK47618.1"/>
    </source>
</evidence>